<protein>
    <submittedName>
        <fullName evidence="1">Uncharacterized protein</fullName>
    </submittedName>
</protein>
<reference evidence="1" key="1">
    <citation type="submission" date="2020-07" db="EMBL/GenBank/DDBJ databases">
        <title>The High-quality genome of the commercially important snow crab, Chionoecetes opilio.</title>
        <authorList>
            <person name="Jeong J.-H."/>
            <person name="Ryu S."/>
        </authorList>
    </citation>
    <scope>NUCLEOTIDE SEQUENCE</scope>
    <source>
        <strain evidence="1">MADBK_172401_WGS</strain>
        <tissue evidence="1">Digestive gland</tissue>
    </source>
</reference>
<dbReference type="AlphaFoldDB" id="A0A8J4Y473"/>
<sequence>MVTVDKIRYAVPTVSCPYRLSARFSPRRGSPSANLLVSGFDRLGRLTICDDSLHLPPGGLLGRLALQNKACVLHLDDLSVWCISSILSCGTVTTAATHWLLGCRAGIGTFSQRCGTRVKLFSLVVDRRNESNRQLGAALLDQRQYYAHSPPNEHLARKPCLKPAST</sequence>
<dbReference type="Proteomes" id="UP000770661">
    <property type="component" value="Unassembled WGS sequence"/>
</dbReference>
<comment type="caution">
    <text evidence="1">The sequence shown here is derived from an EMBL/GenBank/DDBJ whole genome shotgun (WGS) entry which is preliminary data.</text>
</comment>
<organism evidence="1 2">
    <name type="scientific">Chionoecetes opilio</name>
    <name type="common">Atlantic snow crab</name>
    <name type="synonym">Cancer opilio</name>
    <dbReference type="NCBI Taxonomy" id="41210"/>
    <lineage>
        <taxon>Eukaryota</taxon>
        <taxon>Metazoa</taxon>
        <taxon>Ecdysozoa</taxon>
        <taxon>Arthropoda</taxon>
        <taxon>Crustacea</taxon>
        <taxon>Multicrustacea</taxon>
        <taxon>Malacostraca</taxon>
        <taxon>Eumalacostraca</taxon>
        <taxon>Eucarida</taxon>
        <taxon>Decapoda</taxon>
        <taxon>Pleocyemata</taxon>
        <taxon>Brachyura</taxon>
        <taxon>Eubrachyura</taxon>
        <taxon>Majoidea</taxon>
        <taxon>Majidae</taxon>
        <taxon>Chionoecetes</taxon>
    </lineage>
</organism>
<evidence type="ECO:0000313" key="2">
    <source>
        <dbReference type="Proteomes" id="UP000770661"/>
    </source>
</evidence>
<accession>A0A8J4Y473</accession>
<evidence type="ECO:0000313" key="1">
    <source>
        <dbReference type="EMBL" id="KAG0720217.1"/>
    </source>
</evidence>
<dbReference type="EMBL" id="JACEEZ010013214">
    <property type="protein sequence ID" value="KAG0720217.1"/>
    <property type="molecule type" value="Genomic_DNA"/>
</dbReference>
<proteinExistence type="predicted"/>
<keyword evidence="2" id="KW-1185">Reference proteome</keyword>
<gene>
    <name evidence="1" type="ORF">GWK47_006888</name>
</gene>
<name>A0A8J4Y473_CHIOP</name>